<feature type="region of interest" description="Disordered" evidence="1">
    <location>
        <begin position="1"/>
        <end position="22"/>
    </location>
</feature>
<reference evidence="2 3" key="1">
    <citation type="journal article" date="2010" name="DNA Res.">
        <title>Genome sequence of Kitasatospora setae NBRC 14216T: an evolutionary snapshot of the family Streptomycetaceae.</title>
        <authorList>
            <person name="Ichikawa N."/>
            <person name="Oguchi A."/>
            <person name="Ikeda H."/>
            <person name="Ishikawa J."/>
            <person name="Kitani S."/>
            <person name="Watanabe Y."/>
            <person name="Nakamura S."/>
            <person name="Katano Y."/>
            <person name="Kishi E."/>
            <person name="Sasagawa M."/>
            <person name="Ankai A."/>
            <person name="Fukui S."/>
            <person name="Hashimoto Y."/>
            <person name="Kamata S."/>
            <person name="Otoguro M."/>
            <person name="Tanikawa S."/>
            <person name="Nihira T."/>
            <person name="Horinouchi S."/>
            <person name="Ohnishi Y."/>
            <person name="Hayakawa M."/>
            <person name="Kuzuyama T."/>
            <person name="Arisawa A."/>
            <person name="Nomoto F."/>
            <person name="Miura H."/>
            <person name="Takahashi Y."/>
            <person name="Fujita N."/>
        </authorList>
    </citation>
    <scope>NUCLEOTIDE SEQUENCE [LARGE SCALE GENOMIC DNA]</scope>
    <source>
        <strain evidence="3">ATCC 33774 / DSM 43861 / JCM 3304 / KCC A-0304 / NBRC 14216 / KM-6054</strain>
    </source>
</reference>
<dbReference type="Proteomes" id="UP000007076">
    <property type="component" value="Chromosome"/>
</dbReference>
<dbReference type="HOGENOM" id="CLU_1183787_0_0_11"/>
<proteinExistence type="predicted"/>
<gene>
    <name evidence="2" type="ordered locus">KSE_16400</name>
</gene>
<evidence type="ECO:0000256" key="1">
    <source>
        <dbReference type="SAM" id="MobiDB-lite"/>
    </source>
</evidence>
<dbReference type="STRING" id="452652.KSE_16400"/>
<dbReference type="AlphaFoldDB" id="E4N8D4"/>
<dbReference type="EMBL" id="AP010968">
    <property type="protein sequence ID" value="BAJ27465.1"/>
    <property type="molecule type" value="Genomic_DNA"/>
</dbReference>
<dbReference type="KEGG" id="ksk:KSE_16400"/>
<evidence type="ECO:0000313" key="3">
    <source>
        <dbReference type="Proteomes" id="UP000007076"/>
    </source>
</evidence>
<evidence type="ECO:0000313" key="2">
    <source>
        <dbReference type="EMBL" id="BAJ27465.1"/>
    </source>
</evidence>
<dbReference type="PATRIC" id="fig|452652.3.peg.1642"/>
<name>E4N8D4_KITSK</name>
<dbReference type="eggNOG" id="ENOG50320I1">
    <property type="taxonomic scope" value="Bacteria"/>
</dbReference>
<sequence>MTHAADRRPTAPASPHPEHQMNVRKPAVLATLAACAVLALTACDPEPAGPSGAASATASGAASGAAGTPVAAPPAQATASTGGSGTGPAASADLPICGNSEKESDVKVELTLDRSANPRINGVIKLTNTSGHDCVVYGPADLRTNHVPTEFTKLRSGVLGGGSFATDKAHGTVLHNGVPVYQAVSWLASPPVAANATCTTGDVLQLVRNGDVLSLDMQVKDGRYCPVAAEGTDQIQIGVPKTSEAEARAQWKHDAK</sequence>
<protein>
    <recommendedName>
        <fullName evidence="4">DUF4232 domain-containing protein</fullName>
    </recommendedName>
</protein>
<keyword evidence="3" id="KW-1185">Reference proteome</keyword>
<feature type="compositionally biased region" description="Low complexity" evidence="1">
    <location>
        <begin position="47"/>
        <end position="92"/>
    </location>
</feature>
<evidence type="ECO:0008006" key="4">
    <source>
        <dbReference type="Google" id="ProtNLM"/>
    </source>
</evidence>
<accession>E4N8D4</accession>
<feature type="region of interest" description="Disordered" evidence="1">
    <location>
        <begin position="47"/>
        <end position="100"/>
    </location>
</feature>
<organism evidence="2 3">
    <name type="scientific">Kitasatospora setae (strain ATCC 33774 / DSM 43861 / JCM 3304 / KCC A-0304 / NBRC 14216 / KM-6054)</name>
    <name type="common">Streptomyces setae</name>
    <dbReference type="NCBI Taxonomy" id="452652"/>
    <lineage>
        <taxon>Bacteria</taxon>
        <taxon>Bacillati</taxon>
        <taxon>Actinomycetota</taxon>
        <taxon>Actinomycetes</taxon>
        <taxon>Kitasatosporales</taxon>
        <taxon>Streptomycetaceae</taxon>
        <taxon>Kitasatospora</taxon>
    </lineage>
</organism>